<accession>A0ABW4PTQ6</accession>
<evidence type="ECO:0000313" key="2">
    <source>
        <dbReference type="EMBL" id="MFD1834209.1"/>
    </source>
</evidence>
<dbReference type="PROSITE" id="PS51094">
    <property type="entry name" value="PTS_EIIA_TYPE_2"/>
    <property type="match status" value="1"/>
</dbReference>
<dbReference type="Proteomes" id="UP001597280">
    <property type="component" value="Unassembled WGS sequence"/>
</dbReference>
<dbReference type="PANTHER" id="PTHR47738">
    <property type="entry name" value="PTS SYSTEM FRUCTOSE-LIKE EIIA COMPONENT-RELATED"/>
    <property type="match status" value="1"/>
</dbReference>
<keyword evidence="3" id="KW-1185">Reference proteome</keyword>
<evidence type="ECO:0000259" key="1">
    <source>
        <dbReference type="PROSITE" id="PS51094"/>
    </source>
</evidence>
<dbReference type="Pfam" id="PF00359">
    <property type="entry name" value="PTS_EIIA_2"/>
    <property type="match status" value="1"/>
</dbReference>
<evidence type="ECO:0000313" key="3">
    <source>
        <dbReference type="Proteomes" id="UP001597280"/>
    </source>
</evidence>
<keyword evidence="2" id="KW-0762">Sugar transport</keyword>
<dbReference type="InterPro" id="IPR002178">
    <property type="entry name" value="PTS_EIIA_type-2_dom"/>
</dbReference>
<reference evidence="3" key="1">
    <citation type="journal article" date="2019" name="Int. J. Syst. Evol. Microbiol.">
        <title>The Global Catalogue of Microorganisms (GCM) 10K type strain sequencing project: providing services to taxonomists for standard genome sequencing and annotation.</title>
        <authorList>
            <consortium name="The Broad Institute Genomics Platform"/>
            <consortium name="The Broad Institute Genome Sequencing Center for Infectious Disease"/>
            <person name="Wu L."/>
            <person name="Ma J."/>
        </authorList>
    </citation>
    <scope>NUCLEOTIDE SEQUENCE [LARGE SCALE GENOMIC DNA]</scope>
    <source>
        <strain evidence="3">JCM 11650</strain>
    </source>
</reference>
<proteinExistence type="predicted"/>
<dbReference type="InterPro" id="IPR051541">
    <property type="entry name" value="PTS_SugarTrans_NitroReg"/>
</dbReference>
<dbReference type="Gene3D" id="3.40.930.10">
    <property type="entry name" value="Mannitol-specific EII, Chain A"/>
    <property type="match status" value="1"/>
</dbReference>
<gene>
    <name evidence="2" type="ORF">ACFSDA_03880</name>
</gene>
<protein>
    <submittedName>
        <fullName evidence="2">PTS sugar transporter subunit IIA</fullName>
    </submittedName>
</protein>
<dbReference type="SUPFAM" id="SSF55804">
    <property type="entry name" value="Phoshotransferase/anion transport protein"/>
    <property type="match status" value="1"/>
</dbReference>
<keyword evidence="2" id="KW-0813">Transport</keyword>
<dbReference type="EMBL" id="JBHUFL010000002">
    <property type="protein sequence ID" value="MFD1834209.1"/>
    <property type="molecule type" value="Genomic_DNA"/>
</dbReference>
<organism evidence="2 3">
    <name type="scientific">Brachybacterium rhamnosum</name>
    <dbReference type="NCBI Taxonomy" id="173361"/>
    <lineage>
        <taxon>Bacteria</taxon>
        <taxon>Bacillati</taxon>
        <taxon>Actinomycetota</taxon>
        <taxon>Actinomycetes</taxon>
        <taxon>Micrococcales</taxon>
        <taxon>Dermabacteraceae</taxon>
        <taxon>Brachybacterium</taxon>
    </lineage>
</organism>
<name>A0ABW4PTQ6_9MICO</name>
<feature type="domain" description="PTS EIIA type-2" evidence="1">
    <location>
        <begin position="15"/>
        <end position="171"/>
    </location>
</feature>
<dbReference type="CDD" id="cd00211">
    <property type="entry name" value="PTS_IIA_fru"/>
    <property type="match status" value="1"/>
</dbReference>
<dbReference type="PANTHER" id="PTHR47738:SF3">
    <property type="entry name" value="PHOSPHOTRANSFERASE SYSTEM MANNITOL_FRUCTOSE-SPECIFIC IIA DOMAIN CONTAINING PROTEIN"/>
    <property type="match status" value="1"/>
</dbReference>
<dbReference type="InterPro" id="IPR016152">
    <property type="entry name" value="PTrfase/Anion_transptr"/>
</dbReference>
<comment type="caution">
    <text evidence="2">The sequence shown here is derived from an EMBL/GenBank/DDBJ whole genome shotgun (WGS) entry which is preliminary data.</text>
</comment>
<sequence length="174" mass="18453">MPPTEPRPEPPVPEGEIDIVLALSGLRAADAEDALRTLAAHLLDEGSVAEGFSAALLERERSYPTGLPTPLPTAIPHADPEFVHRPGLAIATLAEPVGFGEMGGGTDEDGQVRRLPVRLIAMPLLTDARAHLRALQHLMAVLRDEAQVTRLLDAADDTDLAGRASRLLAGEEDA</sequence>